<gene>
    <name evidence="8" type="ORF">CBM2586_B130403</name>
</gene>
<accession>A0A375CIZ5</accession>
<feature type="domain" description="ABC transmembrane type-1" evidence="7">
    <location>
        <begin position="118"/>
        <end position="315"/>
    </location>
</feature>
<dbReference type="PANTHER" id="PTHR43496:SF1">
    <property type="entry name" value="POLYGALACTURONAN_RHAMNOGALACTURONAN TRANSPORT SYSTEM PERMEASE PROTEIN YTEP"/>
    <property type="match status" value="1"/>
</dbReference>
<keyword evidence="5" id="KW-0813">Transport</keyword>
<dbReference type="SUPFAM" id="SSF161098">
    <property type="entry name" value="MetI-like"/>
    <property type="match status" value="2"/>
</dbReference>
<keyword evidence="4 5" id="KW-0472">Membrane</keyword>
<dbReference type="PANTHER" id="PTHR43496">
    <property type="entry name" value="PROTEIN LPLB"/>
    <property type="match status" value="1"/>
</dbReference>
<organism evidence="8">
    <name type="scientific">Cupriavidus taiwanensis</name>
    <dbReference type="NCBI Taxonomy" id="164546"/>
    <lineage>
        <taxon>Bacteria</taxon>
        <taxon>Pseudomonadati</taxon>
        <taxon>Pseudomonadota</taxon>
        <taxon>Betaproteobacteria</taxon>
        <taxon>Burkholderiales</taxon>
        <taxon>Burkholderiaceae</taxon>
        <taxon>Cupriavidus</taxon>
    </lineage>
</organism>
<evidence type="ECO:0000256" key="3">
    <source>
        <dbReference type="ARBA" id="ARBA00022989"/>
    </source>
</evidence>
<evidence type="ECO:0000259" key="7">
    <source>
        <dbReference type="PROSITE" id="PS50928"/>
    </source>
</evidence>
<evidence type="ECO:0000256" key="1">
    <source>
        <dbReference type="ARBA" id="ARBA00004651"/>
    </source>
</evidence>
<feature type="transmembrane region" description="Helical" evidence="5">
    <location>
        <begin position="122"/>
        <end position="144"/>
    </location>
</feature>
<feature type="transmembrane region" description="Helical" evidence="5">
    <location>
        <begin position="294"/>
        <end position="314"/>
    </location>
</feature>
<proteinExistence type="inferred from homology"/>
<name>A0A375CIZ5_9BURK</name>
<keyword evidence="2 5" id="KW-0812">Transmembrane</keyword>
<dbReference type="InterPro" id="IPR035906">
    <property type="entry name" value="MetI-like_sf"/>
</dbReference>
<comment type="subcellular location">
    <subcellularLocation>
        <location evidence="1 5">Cell membrane</location>
        <topology evidence="1 5">Multi-pass membrane protein</topology>
    </subcellularLocation>
</comment>
<dbReference type="AlphaFoldDB" id="A0A375CIZ5"/>
<evidence type="ECO:0000313" key="8">
    <source>
        <dbReference type="EMBL" id="SOY71683.1"/>
    </source>
</evidence>
<feature type="transmembrane region" description="Helical" evidence="5">
    <location>
        <begin position="534"/>
        <end position="552"/>
    </location>
</feature>
<feature type="transmembrane region" description="Helical" evidence="5">
    <location>
        <begin position="402"/>
        <end position="421"/>
    </location>
</feature>
<dbReference type="GO" id="GO:0005886">
    <property type="term" value="C:plasma membrane"/>
    <property type="evidence" value="ECO:0007669"/>
    <property type="project" value="UniProtKB-SubCell"/>
</dbReference>
<feature type="transmembrane region" description="Helical" evidence="5">
    <location>
        <begin position="67"/>
        <end position="89"/>
    </location>
</feature>
<feature type="region of interest" description="Disordered" evidence="6">
    <location>
        <begin position="22"/>
        <end position="46"/>
    </location>
</feature>
<dbReference type="Pfam" id="PF00528">
    <property type="entry name" value="BPD_transp_1"/>
    <property type="match status" value="2"/>
</dbReference>
<dbReference type="Proteomes" id="UP000257016">
    <property type="component" value="Unassembled WGS sequence"/>
</dbReference>
<sequence>MRMSLTAAPATTSASLPATDTLAPASASAPTGPANPGAQPSPQASPISPALVATAVRAHWTDRLAHVLLALAALALACFVLAPIVMILAKSVQNRDGTLAGIAHFRAYFESPALLRSVWNSLWVSALATCITVPLAFGFAYALTRSRIACKGLLRNLALIPLLAPSLLAAISFIFWFGNQGLFKPWMGSTQIYGPLGIVASLVFATFPHALMILITALSLTDARLYEAADALGTSTVRKFFTITVPGARYGLVSAAMVVFTYAISDFGIPKVIGGNFHMLATDIYKLVIGMQDFSQGAVVSLMLLVPVAVTYCVDARVQRRQMALMSARSVPYVPRRSPRYDMAMAVFCWLMAALMLAVMGMAVYASFVKLWPYNFSLSLNHYRVGLVEGGVVDSYLNSLRMAGLAAVIGPVFIFATAYLLEKTRGMDWLRGFVRLMAVLPMGVPGLVLGLGYIFFFVPQANPLHGLYQTLGILVLVTIVHYYASCHLTAVTALKQLDSEFEAVSASLKVPFYKTFFKVTVPACLPAILEISRYLFINAMTTVSAVVFLYGADTKLASVEIVNLDESGDIGPAAAMATLVVLTSAGACLLYYLLQRVLDCKTQAWRQGQGND</sequence>
<evidence type="ECO:0000256" key="5">
    <source>
        <dbReference type="RuleBase" id="RU363032"/>
    </source>
</evidence>
<protein>
    <submittedName>
        <fullName evidence="8">Binding-protein-dependent transporter, inner membrane component</fullName>
    </submittedName>
</protein>
<evidence type="ECO:0000256" key="4">
    <source>
        <dbReference type="ARBA" id="ARBA00023136"/>
    </source>
</evidence>
<feature type="transmembrane region" description="Helical" evidence="5">
    <location>
        <begin position="156"/>
        <end position="178"/>
    </location>
</feature>
<feature type="transmembrane region" description="Helical" evidence="5">
    <location>
        <begin position="467"/>
        <end position="484"/>
    </location>
</feature>
<dbReference type="CDD" id="cd06261">
    <property type="entry name" value="TM_PBP2"/>
    <property type="match status" value="2"/>
</dbReference>
<comment type="similarity">
    <text evidence="5">Belongs to the binding-protein-dependent transport system permease family.</text>
</comment>
<dbReference type="InterPro" id="IPR017664">
    <property type="entry name" value="AminoethylPonate_ABC_perm-1"/>
</dbReference>
<feature type="domain" description="ABC transmembrane type-1" evidence="7">
    <location>
        <begin position="396"/>
        <end position="591"/>
    </location>
</feature>
<evidence type="ECO:0000256" key="6">
    <source>
        <dbReference type="SAM" id="MobiDB-lite"/>
    </source>
</evidence>
<dbReference type="PROSITE" id="PS50928">
    <property type="entry name" value="ABC_TM1"/>
    <property type="match status" value="2"/>
</dbReference>
<dbReference type="Gene3D" id="1.10.3720.10">
    <property type="entry name" value="MetI-like"/>
    <property type="match status" value="2"/>
</dbReference>
<feature type="transmembrane region" description="Helical" evidence="5">
    <location>
        <begin position="572"/>
        <end position="594"/>
    </location>
</feature>
<dbReference type="InterPro" id="IPR000515">
    <property type="entry name" value="MetI-like"/>
</dbReference>
<feature type="transmembrane region" description="Helical" evidence="5">
    <location>
        <begin position="240"/>
        <end position="264"/>
    </location>
</feature>
<dbReference type="NCBIfam" id="TIGR03262">
    <property type="entry name" value="PhnU2"/>
    <property type="match status" value="1"/>
</dbReference>
<keyword evidence="3 5" id="KW-1133">Transmembrane helix</keyword>
<dbReference type="GO" id="GO:0055085">
    <property type="term" value="P:transmembrane transport"/>
    <property type="evidence" value="ECO:0007669"/>
    <property type="project" value="InterPro"/>
</dbReference>
<evidence type="ECO:0000256" key="2">
    <source>
        <dbReference type="ARBA" id="ARBA00022692"/>
    </source>
</evidence>
<dbReference type="EMBL" id="OFSN01000019">
    <property type="protein sequence ID" value="SOY71683.1"/>
    <property type="molecule type" value="Genomic_DNA"/>
</dbReference>
<feature type="transmembrane region" description="Helical" evidence="5">
    <location>
        <begin position="198"/>
        <end position="220"/>
    </location>
</feature>
<feature type="transmembrane region" description="Helical" evidence="5">
    <location>
        <begin position="345"/>
        <end position="368"/>
    </location>
</feature>
<feature type="transmembrane region" description="Helical" evidence="5">
    <location>
        <begin position="433"/>
        <end position="455"/>
    </location>
</feature>
<reference evidence="8" key="1">
    <citation type="submission" date="2018-01" db="EMBL/GenBank/DDBJ databases">
        <authorList>
            <person name="Clerissi C."/>
        </authorList>
    </citation>
    <scope>NUCLEOTIDE SEQUENCE</scope>
    <source>
        <strain evidence="8">Cupriavidus taiwanensis LMG 19430</strain>
    </source>
</reference>
<comment type="caution">
    <text evidence="8">The sequence shown here is derived from an EMBL/GenBank/DDBJ whole genome shotgun (WGS) entry which is preliminary data.</text>
</comment>